<dbReference type="RefSeq" id="WP_182704817.1">
    <property type="nucleotide sequence ID" value="NZ_JACJII010000001.1"/>
</dbReference>
<dbReference type="Pfam" id="PF00664">
    <property type="entry name" value="ABC_membrane"/>
    <property type="match status" value="1"/>
</dbReference>
<dbReference type="InterPro" id="IPR003593">
    <property type="entry name" value="AAA+_ATPase"/>
</dbReference>
<dbReference type="GO" id="GO:0005886">
    <property type="term" value="C:plasma membrane"/>
    <property type="evidence" value="ECO:0007669"/>
    <property type="project" value="UniProtKB-SubCell"/>
</dbReference>
<name>A0A7W3MW00_9ACTN</name>
<protein>
    <submittedName>
        <fullName evidence="13">ABC-type multidrug transport system fused ATPase/permease subunit</fullName>
    </submittedName>
</protein>
<dbReference type="SUPFAM" id="SSF52540">
    <property type="entry name" value="P-loop containing nucleoside triphosphate hydrolases"/>
    <property type="match status" value="1"/>
</dbReference>
<dbReference type="PANTHER" id="PTHR43394">
    <property type="entry name" value="ATP-DEPENDENT PERMEASE MDL1, MITOCHONDRIAL"/>
    <property type="match status" value="1"/>
</dbReference>
<comment type="caution">
    <text evidence="13">The sequence shown here is derived from an EMBL/GenBank/DDBJ whole genome shotgun (WGS) entry which is preliminary data.</text>
</comment>
<feature type="domain" description="ABC transmembrane type-1" evidence="12">
    <location>
        <begin position="17"/>
        <end position="296"/>
    </location>
</feature>
<keyword evidence="2" id="KW-0813">Transport</keyword>
<dbReference type="Pfam" id="PF00005">
    <property type="entry name" value="ABC_tran"/>
    <property type="match status" value="1"/>
</dbReference>
<dbReference type="FunFam" id="3.40.50.300:FF:000299">
    <property type="entry name" value="ABC transporter ATP-binding protein/permease"/>
    <property type="match status" value="1"/>
</dbReference>
<dbReference type="GO" id="GO:0016887">
    <property type="term" value="F:ATP hydrolysis activity"/>
    <property type="evidence" value="ECO:0007669"/>
    <property type="project" value="InterPro"/>
</dbReference>
<dbReference type="PROSITE" id="PS00211">
    <property type="entry name" value="ABC_TRANSPORTER_1"/>
    <property type="match status" value="1"/>
</dbReference>
<dbReference type="GO" id="GO:0005524">
    <property type="term" value="F:ATP binding"/>
    <property type="evidence" value="ECO:0007669"/>
    <property type="project" value="UniProtKB-KW"/>
</dbReference>
<dbReference type="InterPro" id="IPR003439">
    <property type="entry name" value="ABC_transporter-like_ATP-bd"/>
</dbReference>
<comment type="subcellular location">
    <subcellularLocation>
        <location evidence="1">Cell membrane</location>
        <topology evidence="1">Multi-pass membrane protein</topology>
    </subcellularLocation>
</comment>
<dbReference type="Proteomes" id="UP000539313">
    <property type="component" value="Unassembled WGS sequence"/>
</dbReference>
<keyword evidence="3" id="KW-1003">Cell membrane</keyword>
<evidence type="ECO:0000313" key="14">
    <source>
        <dbReference type="Proteomes" id="UP000539313"/>
    </source>
</evidence>
<dbReference type="PROSITE" id="PS50929">
    <property type="entry name" value="ABC_TM1F"/>
    <property type="match status" value="1"/>
</dbReference>
<evidence type="ECO:0000256" key="4">
    <source>
        <dbReference type="ARBA" id="ARBA00022692"/>
    </source>
</evidence>
<evidence type="ECO:0000256" key="10">
    <source>
        <dbReference type="SAM" id="Phobius"/>
    </source>
</evidence>
<feature type="transmembrane region" description="Helical" evidence="10">
    <location>
        <begin position="243"/>
        <end position="261"/>
    </location>
</feature>
<dbReference type="SMART" id="SM00382">
    <property type="entry name" value="AAA"/>
    <property type="match status" value="1"/>
</dbReference>
<evidence type="ECO:0000256" key="7">
    <source>
        <dbReference type="ARBA" id="ARBA00022989"/>
    </source>
</evidence>
<organism evidence="13 14">
    <name type="scientific">Thermomonospora cellulosilytica</name>
    <dbReference type="NCBI Taxonomy" id="1411118"/>
    <lineage>
        <taxon>Bacteria</taxon>
        <taxon>Bacillati</taxon>
        <taxon>Actinomycetota</taxon>
        <taxon>Actinomycetes</taxon>
        <taxon>Streptosporangiales</taxon>
        <taxon>Thermomonosporaceae</taxon>
        <taxon>Thermomonospora</taxon>
    </lineage>
</organism>
<dbReference type="AlphaFoldDB" id="A0A7W3MW00"/>
<evidence type="ECO:0000256" key="9">
    <source>
        <dbReference type="ARBA" id="ARBA00061644"/>
    </source>
</evidence>
<evidence type="ECO:0000313" key="13">
    <source>
        <dbReference type="EMBL" id="MBA9002906.1"/>
    </source>
</evidence>
<evidence type="ECO:0000259" key="11">
    <source>
        <dbReference type="PROSITE" id="PS50893"/>
    </source>
</evidence>
<dbReference type="InterPro" id="IPR011527">
    <property type="entry name" value="ABC1_TM_dom"/>
</dbReference>
<evidence type="ECO:0000256" key="1">
    <source>
        <dbReference type="ARBA" id="ARBA00004651"/>
    </source>
</evidence>
<dbReference type="InterPro" id="IPR039421">
    <property type="entry name" value="Type_1_exporter"/>
</dbReference>
<evidence type="ECO:0000256" key="8">
    <source>
        <dbReference type="ARBA" id="ARBA00023136"/>
    </source>
</evidence>
<keyword evidence="8 10" id="KW-0472">Membrane</keyword>
<gene>
    <name evidence="13" type="ORF">HNR21_001788</name>
</gene>
<keyword evidence="14" id="KW-1185">Reference proteome</keyword>
<keyword evidence="7 10" id="KW-1133">Transmembrane helix</keyword>
<dbReference type="GO" id="GO:0015421">
    <property type="term" value="F:ABC-type oligopeptide transporter activity"/>
    <property type="evidence" value="ECO:0007669"/>
    <property type="project" value="TreeGrafter"/>
</dbReference>
<proteinExistence type="inferred from homology"/>
<dbReference type="InterPro" id="IPR036640">
    <property type="entry name" value="ABC1_TM_sf"/>
</dbReference>
<dbReference type="PROSITE" id="PS50893">
    <property type="entry name" value="ABC_TRANSPORTER_2"/>
    <property type="match status" value="1"/>
</dbReference>
<dbReference type="EMBL" id="JACJII010000001">
    <property type="protein sequence ID" value="MBA9002906.1"/>
    <property type="molecule type" value="Genomic_DNA"/>
</dbReference>
<evidence type="ECO:0000256" key="6">
    <source>
        <dbReference type="ARBA" id="ARBA00022840"/>
    </source>
</evidence>
<evidence type="ECO:0000259" key="12">
    <source>
        <dbReference type="PROSITE" id="PS50929"/>
    </source>
</evidence>
<dbReference type="Gene3D" id="3.40.50.300">
    <property type="entry name" value="P-loop containing nucleotide triphosphate hydrolases"/>
    <property type="match status" value="1"/>
</dbReference>
<keyword evidence="6" id="KW-0067">ATP-binding</keyword>
<dbReference type="PANTHER" id="PTHR43394:SF1">
    <property type="entry name" value="ATP-BINDING CASSETTE SUB-FAMILY B MEMBER 10, MITOCHONDRIAL"/>
    <property type="match status" value="1"/>
</dbReference>
<accession>A0A7W3MW00</accession>
<comment type="similarity">
    <text evidence="9">Belongs to the ABC transporter superfamily. Lipid exporter (TC 3.A.1.106) family.</text>
</comment>
<dbReference type="Gene3D" id="1.20.1560.10">
    <property type="entry name" value="ABC transporter type 1, transmembrane domain"/>
    <property type="match status" value="1"/>
</dbReference>
<dbReference type="InterPro" id="IPR017871">
    <property type="entry name" value="ABC_transporter-like_CS"/>
</dbReference>
<sequence>MHAGLLSLVARHRGPVAAGAVLTLAASAFGLAQPLLVRRVIEDAGTGRTAWGALAALVALFLAQALAAGLRRYTLACTGEGVVLAVREALAEHLLRLRMPVYDRHRTGDLIARAATDAAALRRMVATGFTDLVAGAIGLAGAVALMIWLDRVLFAMVAAMVAAAVTVPAGALRAMRTLSLHGRQATGEMAADLERALGAIRTVRAARAEGREAARIARRARAARAAGVRAARLDAVAGPAGELAVTGSFLLVVLVGGARVAAGDASVADLVAFLMYVVFLAGPLGSLFEAVSVVQQGSGALRRVGEALSWPREPDGDGVPPQARPAEGPVLLEFRDVWFGYAPDRPVLRGVSLQIPRRGHVALVGPSGAGKSTVFALIERFYEPDRGRILFEGADLRELDRSAYRSAIGLVEQDCPIMYGTLRDNLAYAVPRAGDAELERVIELAGLSRLVERLPRGLDTPVGERGAALSGGERRRIAIARALLARPALLLLDEPSSRLDAGDEDLLRRTVARLAGECAVVVIGHRSGGVRDADLIVVLDDGRVTATGVHEELLETSPRYRDLAGAERARTAGPGGVVHPV</sequence>
<evidence type="ECO:0000256" key="2">
    <source>
        <dbReference type="ARBA" id="ARBA00022448"/>
    </source>
</evidence>
<feature type="transmembrane region" description="Helical" evidence="10">
    <location>
        <begin position="16"/>
        <end position="37"/>
    </location>
</feature>
<feature type="transmembrane region" description="Helical" evidence="10">
    <location>
        <begin position="273"/>
        <end position="294"/>
    </location>
</feature>
<dbReference type="SUPFAM" id="SSF90123">
    <property type="entry name" value="ABC transporter transmembrane region"/>
    <property type="match status" value="1"/>
</dbReference>
<evidence type="ECO:0000256" key="5">
    <source>
        <dbReference type="ARBA" id="ARBA00022741"/>
    </source>
</evidence>
<feature type="transmembrane region" description="Helical" evidence="10">
    <location>
        <begin position="154"/>
        <end position="174"/>
    </location>
</feature>
<feature type="transmembrane region" description="Helical" evidence="10">
    <location>
        <begin position="129"/>
        <end position="148"/>
    </location>
</feature>
<keyword evidence="4 10" id="KW-0812">Transmembrane</keyword>
<feature type="transmembrane region" description="Helical" evidence="10">
    <location>
        <begin position="49"/>
        <end position="67"/>
    </location>
</feature>
<reference evidence="13 14" key="1">
    <citation type="submission" date="2020-08" db="EMBL/GenBank/DDBJ databases">
        <title>Sequencing the genomes of 1000 actinobacteria strains.</title>
        <authorList>
            <person name="Klenk H.-P."/>
        </authorList>
    </citation>
    <scope>NUCLEOTIDE SEQUENCE [LARGE SCALE GENOMIC DNA]</scope>
    <source>
        <strain evidence="13 14">DSM 45823</strain>
    </source>
</reference>
<feature type="domain" description="ABC transporter" evidence="11">
    <location>
        <begin position="332"/>
        <end position="566"/>
    </location>
</feature>
<evidence type="ECO:0000256" key="3">
    <source>
        <dbReference type="ARBA" id="ARBA00022475"/>
    </source>
</evidence>
<keyword evidence="5" id="KW-0547">Nucleotide-binding</keyword>
<dbReference type="InterPro" id="IPR027417">
    <property type="entry name" value="P-loop_NTPase"/>
</dbReference>